<evidence type="ECO:0000256" key="11">
    <source>
        <dbReference type="HAMAP-Rule" id="MF_00244"/>
    </source>
</evidence>
<evidence type="ECO:0000256" key="10">
    <source>
        <dbReference type="ARBA" id="ARBA00048721"/>
    </source>
</evidence>
<evidence type="ECO:0000256" key="12">
    <source>
        <dbReference type="SAM" id="MobiDB-lite"/>
    </source>
</evidence>
<comment type="caution">
    <text evidence="14">The sequence shown here is derived from an EMBL/GenBank/DDBJ whole genome shotgun (WGS) entry which is preliminary data.</text>
</comment>
<dbReference type="AlphaFoldDB" id="A0A9D9GZ57"/>
<feature type="domain" description="Cytidyltransferase-like" evidence="13">
    <location>
        <begin position="12"/>
        <end position="200"/>
    </location>
</feature>
<evidence type="ECO:0000256" key="2">
    <source>
        <dbReference type="ARBA" id="ARBA00005019"/>
    </source>
</evidence>
<dbReference type="Pfam" id="PF01467">
    <property type="entry name" value="CTP_transf_like"/>
    <property type="match status" value="1"/>
</dbReference>
<evidence type="ECO:0000256" key="4">
    <source>
        <dbReference type="ARBA" id="ARBA00022642"/>
    </source>
</evidence>
<keyword evidence="4 11" id="KW-0662">Pyridine nucleotide biosynthesis</keyword>
<gene>
    <name evidence="11 14" type="primary">nadD</name>
    <name evidence="14" type="ORF">IAB08_03915</name>
</gene>
<dbReference type="GO" id="GO:0004515">
    <property type="term" value="F:nicotinate-nucleotide adenylyltransferase activity"/>
    <property type="evidence" value="ECO:0007669"/>
    <property type="project" value="UniProtKB-UniRule"/>
</dbReference>
<comment type="catalytic activity">
    <reaction evidence="10 11">
        <text>nicotinate beta-D-ribonucleotide + ATP + H(+) = deamido-NAD(+) + diphosphate</text>
        <dbReference type="Rhea" id="RHEA:22860"/>
        <dbReference type="ChEBI" id="CHEBI:15378"/>
        <dbReference type="ChEBI" id="CHEBI:30616"/>
        <dbReference type="ChEBI" id="CHEBI:33019"/>
        <dbReference type="ChEBI" id="CHEBI:57502"/>
        <dbReference type="ChEBI" id="CHEBI:58437"/>
        <dbReference type="EC" id="2.7.7.18"/>
    </reaction>
</comment>
<comment type="pathway">
    <text evidence="2 11">Cofactor biosynthesis; NAD(+) biosynthesis; deamido-NAD(+) from nicotinate D-ribonucleotide: step 1/1.</text>
</comment>
<dbReference type="InterPro" id="IPR004821">
    <property type="entry name" value="Cyt_trans-like"/>
</dbReference>
<evidence type="ECO:0000313" key="15">
    <source>
        <dbReference type="Proteomes" id="UP000823612"/>
    </source>
</evidence>
<keyword evidence="8 11" id="KW-0067">ATP-binding</keyword>
<evidence type="ECO:0000313" key="14">
    <source>
        <dbReference type="EMBL" id="MBO8432425.1"/>
    </source>
</evidence>
<evidence type="ECO:0000259" key="13">
    <source>
        <dbReference type="Pfam" id="PF01467"/>
    </source>
</evidence>
<sequence>MPNPNLPMDALLYFGSFNPVHKGHIAIAQAAIAQHIAQEVWFVLSPQNPFKASDGLWPESEREERLRKALEPYPAFRLCDAELHLPKPSYTIQTLDFLLQRYPGKRFGILMGEDNLTRLHLWKDFNRILADCDIWVYPRANRNPNEAIAGSNPETPNPADTSKPHSPAEWSCYPAVQQFPEKIHRLDCPLLDISSTQIRQLLGQGKDVSSLIP</sequence>
<dbReference type="EMBL" id="JADIMZ010000058">
    <property type="protein sequence ID" value="MBO8432425.1"/>
    <property type="molecule type" value="Genomic_DNA"/>
</dbReference>
<dbReference type="InterPro" id="IPR014729">
    <property type="entry name" value="Rossmann-like_a/b/a_fold"/>
</dbReference>
<name>A0A9D9GZ57_9BACT</name>
<keyword evidence="7 11" id="KW-0547">Nucleotide-binding</keyword>
<dbReference type="GO" id="GO:0009435">
    <property type="term" value="P:NAD+ biosynthetic process"/>
    <property type="evidence" value="ECO:0007669"/>
    <property type="project" value="UniProtKB-UniRule"/>
</dbReference>
<dbReference type="NCBIfam" id="TIGR00482">
    <property type="entry name" value="nicotinate (nicotinamide) nucleotide adenylyltransferase"/>
    <property type="match status" value="1"/>
</dbReference>
<proteinExistence type="inferred from homology"/>
<dbReference type="CDD" id="cd02165">
    <property type="entry name" value="NMNAT"/>
    <property type="match status" value="1"/>
</dbReference>
<reference evidence="14" key="2">
    <citation type="journal article" date="2021" name="PeerJ">
        <title>Extensive microbial diversity within the chicken gut microbiome revealed by metagenomics and culture.</title>
        <authorList>
            <person name="Gilroy R."/>
            <person name="Ravi A."/>
            <person name="Getino M."/>
            <person name="Pursley I."/>
            <person name="Horton D.L."/>
            <person name="Alikhan N.F."/>
            <person name="Baker D."/>
            <person name="Gharbi K."/>
            <person name="Hall N."/>
            <person name="Watson M."/>
            <person name="Adriaenssens E.M."/>
            <person name="Foster-Nyarko E."/>
            <person name="Jarju S."/>
            <person name="Secka A."/>
            <person name="Antonio M."/>
            <person name="Oren A."/>
            <person name="Chaudhuri R.R."/>
            <person name="La Ragione R."/>
            <person name="Hildebrand F."/>
            <person name="Pallen M.J."/>
        </authorList>
    </citation>
    <scope>NUCLEOTIDE SEQUENCE</scope>
    <source>
        <strain evidence="14">2889</strain>
    </source>
</reference>
<dbReference type="Proteomes" id="UP000823612">
    <property type="component" value="Unassembled WGS sequence"/>
</dbReference>
<comment type="function">
    <text evidence="1 11">Catalyzes the reversible adenylation of nicotinate mononucleotide (NaMN) to nicotinic acid adenine dinucleotide (NaAD).</text>
</comment>
<dbReference type="PANTHER" id="PTHR39321:SF3">
    <property type="entry name" value="PHOSPHOPANTETHEINE ADENYLYLTRANSFERASE"/>
    <property type="match status" value="1"/>
</dbReference>
<organism evidence="14 15">
    <name type="scientific">Candidatus Pullibacteroides excrementavium</name>
    <dbReference type="NCBI Taxonomy" id="2840905"/>
    <lineage>
        <taxon>Bacteria</taxon>
        <taxon>Pseudomonadati</taxon>
        <taxon>Bacteroidota</taxon>
        <taxon>Bacteroidia</taxon>
        <taxon>Bacteroidales</taxon>
        <taxon>Candidatus Pullibacteroides</taxon>
    </lineage>
</organism>
<accession>A0A9D9GZ57</accession>
<keyword evidence="5 11" id="KW-0808">Transferase</keyword>
<dbReference type="EC" id="2.7.7.18" evidence="11"/>
<evidence type="ECO:0000256" key="3">
    <source>
        <dbReference type="ARBA" id="ARBA00009014"/>
    </source>
</evidence>
<dbReference type="PANTHER" id="PTHR39321">
    <property type="entry name" value="NICOTINATE-NUCLEOTIDE ADENYLYLTRANSFERASE-RELATED"/>
    <property type="match status" value="1"/>
</dbReference>
<dbReference type="Gene3D" id="3.40.50.620">
    <property type="entry name" value="HUPs"/>
    <property type="match status" value="1"/>
</dbReference>
<dbReference type="InterPro" id="IPR005248">
    <property type="entry name" value="NadD/NMNAT"/>
</dbReference>
<keyword evidence="9 11" id="KW-0520">NAD</keyword>
<protein>
    <recommendedName>
        <fullName evidence="11">Probable nicotinate-nucleotide adenylyltransferase</fullName>
        <ecNumber evidence="11">2.7.7.18</ecNumber>
    </recommendedName>
    <alternativeName>
        <fullName evidence="11">Deamido-NAD(+) diphosphorylase</fullName>
    </alternativeName>
    <alternativeName>
        <fullName evidence="11">Deamido-NAD(+) pyrophosphorylase</fullName>
    </alternativeName>
    <alternativeName>
        <fullName evidence="11">Nicotinate mononucleotide adenylyltransferase</fullName>
        <shortName evidence="11">NaMN adenylyltransferase</shortName>
    </alternativeName>
</protein>
<evidence type="ECO:0000256" key="9">
    <source>
        <dbReference type="ARBA" id="ARBA00023027"/>
    </source>
</evidence>
<evidence type="ECO:0000256" key="8">
    <source>
        <dbReference type="ARBA" id="ARBA00022840"/>
    </source>
</evidence>
<evidence type="ECO:0000256" key="1">
    <source>
        <dbReference type="ARBA" id="ARBA00002324"/>
    </source>
</evidence>
<dbReference type="HAMAP" id="MF_00244">
    <property type="entry name" value="NaMN_adenylyltr"/>
    <property type="match status" value="1"/>
</dbReference>
<keyword evidence="6 11" id="KW-0548">Nucleotidyltransferase</keyword>
<reference evidence="14" key="1">
    <citation type="submission" date="2020-10" db="EMBL/GenBank/DDBJ databases">
        <authorList>
            <person name="Gilroy R."/>
        </authorList>
    </citation>
    <scope>NUCLEOTIDE SEQUENCE</scope>
    <source>
        <strain evidence="14">2889</strain>
    </source>
</reference>
<evidence type="ECO:0000256" key="7">
    <source>
        <dbReference type="ARBA" id="ARBA00022741"/>
    </source>
</evidence>
<evidence type="ECO:0000256" key="5">
    <source>
        <dbReference type="ARBA" id="ARBA00022679"/>
    </source>
</evidence>
<feature type="region of interest" description="Disordered" evidence="12">
    <location>
        <begin position="146"/>
        <end position="167"/>
    </location>
</feature>
<evidence type="ECO:0000256" key="6">
    <source>
        <dbReference type="ARBA" id="ARBA00022695"/>
    </source>
</evidence>
<dbReference type="SUPFAM" id="SSF52374">
    <property type="entry name" value="Nucleotidylyl transferase"/>
    <property type="match status" value="1"/>
</dbReference>
<comment type="similarity">
    <text evidence="3 11">Belongs to the NadD family.</text>
</comment>
<dbReference type="GO" id="GO:0005524">
    <property type="term" value="F:ATP binding"/>
    <property type="evidence" value="ECO:0007669"/>
    <property type="project" value="UniProtKB-KW"/>
</dbReference>